<comment type="similarity">
    <text evidence="4">Belongs to the cytochrome b5 family.</text>
</comment>
<organism evidence="7 8">
    <name type="scientific">Lasiodiplodia hormozganensis</name>
    <dbReference type="NCBI Taxonomy" id="869390"/>
    <lineage>
        <taxon>Eukaryota</taxon>
        <taxon>Fungi</taxon>
        <taxon>Dikarya</taxon>
        <taxon>Ascomycota</taxon>
        <taxon>Pezizomycotina</taxon>
        <taxon>Dothideomycetes</taxon>
        <taxon>Dothideomycetes incertae sedis</taxon>
        <taxon>Botryosphaeriales</taxon>
        <taxon>Botryosphaeriaceae</taxon>
        <taxon>Lasiodiplodia</taxon>
    </lineage>
</organism>
<dbReference type="GO" id="GO:0016020">
    <property type="term" value="C:membrane"/>
    <property type="evidence" value="ECO:0007669"/>
    <property type="project" value="TreeGrafter"/>
</dbReference>
<dbReference type="SMART" id="SM01117">
    <property type="entry name" value="Cyt-b5"/>
    <property type="match status" value="1"/>
</dbReference>
<dbReference type="AlphaFoldDB" id="A0AA39YW41"/>
<evidence type="ECO:0000256" key="1">
    <source>
        <dbReference type="ARBA" id="ARBA00022617"/>
    </source>
</evidence>
<dbReference type="InterPro" id="IPR001199">
    <property type="entry name" value="Cyt_B5-like_heme/steroid-bd"/>
</dbReference>
<sequence length="196" mass="21606">MGWLKLQHNQLSGPTQDTDATPAKTSGSKSDAVHIEAIGEPGTESPIPRPTPKDETLCRSQPLPFADAATPNDQLPFISASRVAAESSSSSNTNSQPDERGENNNRRRLWIVINDIVYDCTDFARSHHPGGAAPIEQLAGGDCSWQFWRFHAAEHLRDYGWGLRVGRTAAKGVRNRFGEERPRYVGLRGLDSAQDW</sequence>
<evidence type="ECO:0000256" key="2">
    <source>
        <dbReference type="ARBA" id="ARBA00022723"/>
    </source>
</evidence>
<evidence type="ECO:0000256" key="3">
    <source>
        <dbReference type="ARBA" id="ARBA00023004"/>
    </source>
</evidence>
<reference evidence="7" key="1">
    <citation type="submission" date="2023-06" db="EMBL/GenBank/DDBJ databases">
        <title>Multi-omics analyses reveal the molecular pathogenesis toolkit of Lasiodiplodia hormozganensis, a cross-kingdom pathogen.</title>
        <authorList>
            <person name="Felix C."/>
            <person name="Meneses R."/>
            <person name="Goncalves M.F.M."/>
            <person name="Tilleman L."/>
            <person name="Duarte A.S."/>
            <person name="Jorrin-Novo J.V."/>
            <person name="Van De Peer Y."/>
            <person name="Deforce D."/>
            <person name="Van Nieuwerburgh F."/>
            <person name="Esteves A.C."/>
            <person name="Alves A."/>
        </authorList>
    </citation>
    <scope>NUCLEOTIDE SEQUENCE</scope>
    <source>
        <strain evidence="7">CBS 339.90</strain>
    </source>
</reference>
<evidence type="ECO:0000259" key="6">
    <source>
        <dbReference type="PROSITE" id="PS50255"/>
    </source>
</evidence>
<feature type="region of interest" description="Disordered" evidence="5">
    <location>
        <begin position="1"/>
        <end position="103"/>
    </location>
</feature>
<dbReference type="GO" id="GO:0046872">
    <property type="term" value="F:metal ion binding"/>
    <property type="evidence" value="ECO:0007669"/>
    <property type="project" value="UniProtKB-KW"/>
</dbReference>
<dbReference type="InterPro" id="IPR036400">
    <property type="entry name" value="Cyt_B5-like_heme/steroid_sf"/>
</dbReference>
<dbReference type="PROSITE" id="PS50255">
    <property type="entry name" value="CYTOCHROME_B5_2"/>
    <property type="match status" value="1"/>
</dbReference>
<keyword evidence="3" id="KW-0408">Iron</keyword>
<feature type="domain" description="Cytochrome b5 heme-binding" evidence="6">
    <location>
        <begin position="98"/>
        <end position="169"/>
    </location>
</feature>
<protein>
    <submittedName>
        <fullName evidence="7">Cytochrome b5</fullName>
    </submittedName>
</protein>
<accession>A0AA39YW41</accession>
<comment type="caution">
    <text evidence="7">The sequence shown here is derived from an EMBL/GenBank/DDBJ whole genome shotgun (WGS) entry which is preliminary data.</text>
</comment>
<feature type="compositionally biased region" description="Polar residues" evidence="5">
    <location>
        <begin position="7"/>
        <end position="29"/>
    </location>
</feature>
<evidence type="ECO:0000313" key="7">
    <source>
        <dbReference type="EMBL" id="KAK0659658.1"/>
    </source>
</evidence>
<dbReference type="InterPro" id="IPR050668">
    <property type="entry name" value="Cytochrome_b5"/>
</dbReference>
<keyword evidence="2" id="KW-0479">Metal-binding</keyword>
<dbReference type="EMBL" id="JAUJDW010000013">
    <property type="protein sequence ID" value="KAK0659658.1"/>
    <property type="molecule type" value="Genomic_DNA"/>
</dbReference>
<feature type="compositionally biased region" description="Low complexity" evidence="5">
    <location>
        <begin position="79"/>
        <end position="91"/>
    </location>
</feature>
<evidence type="ECO:0000313" key="8">
    <source>
        <dbReference type="Proteomes" id="UP001175001"/>
    </source>
</evidence>
<keyword evidence="8" id="KW-1185">Reference proteome</keyword>
<dbReference type="PANTHER" id="PTHR19359">
    <property type="entry name" value="CYTOCHROME B5"/>
    <property type="match status" value="1"/>
</dbReference>
<dbReference type="SUPFAM" id="SSF55856">
    <property type="entry name" value="Cytochrome b5-like heme/steroid binding domain"/>
    <property type="match status" value="1"/>
</dbReference>
<keyword evidence="1" id="KW-0349">Heme</keyword>
<dbReference type="Gene3D" id="3.10.120.10">
    <property type="entry name" value="Cytochrome b5-like heme/steroid binding domain"/>
    <property type="match status" value="1"/>
</dbReference>
<proteinExistence type="inferred from homology"/>
<evidence type="ECO:0000256" key="4">
    <source>
        <dbReference type="ARBA" id="ARBA00038168"/>
    </source>
</evidence>
<dbReference type="GO" id="GO:0020037">
    <property type="term" value="F:heme binding"/>
    <property type="evidence" value="ECO:0007669"/>
    <property type="project" value="TreeGrafter"/>
</dbReference>
<dbReference type="Proteomes" id="UP001175001">
    <property type="component" value="Unassembled WGS sequence"/>
</dbReference>
<dbReference type="PANTHER" id="PTHR19359:SF95">
    <property type="entry name" value="CYTOCHROME B5 TYPE B"/>
    <property type="match status" value="1"/>
</dbReference>
<evidence type="ECO:0000256" key="5">
    <source>
        <dbReference type="SAM" id="MobiDB-lite"/>
    </source>
</evidence>
<name>A0AA39YW41_9PEZI</name>
<dbReference type="Pfam" id="PF00173">
    <property type="entry name" value="Cyt-b5"/>
    <property type="match status" value="1"/>
</dbReference>
<gene>
    <name evidence="7" type="ORF">DIS24_g3911</name>
</gene>